<feature type="compositionally biased region" description="Low complexity" evidence="1">
    <location>
        <begin position="401"/>
        <end position="423"/>
    </location>
</feature>
<dbReference type="KEGG" id="cdep:91084502"/>
<proteinExistence type="predicted"/>
<dbReference type="Proteomes" id="UP000094043">
    <property type="component" value="Chromosome 1"/>
</dbReference>
<dbReference type="GeneID" id="91084502"/>
<feature type="region of interest" description="Disordered" evidence="1">
    <location>
        <begin position="359"/>
        <end position="423"/>
    </location>
</feature>
<feature type="compositionally biased region" description="Polar residues" evidence="1">
    <location>
        <begin position="384"/>
        <end position="395"/>
    </location>
</feature>
<evidence type="ECO:0000313" key="3">
    <source>
        <dbReference type="Proteomes" id="UP000094043"/>
    </source>
</evidence>
<keyword evidence="3" id="KW-1185">Reference proteome</keyword>
<dbReference type="VEuPathDB" id="FungiDB:L203_00056"/>
<protein>
    <submittedName>
        <fullName evidence="2">Uncharacterized protein</fullName>
    </submittedName>
</protein>
<sequence length="515" mass="56649">MSQAIFFPGRSPLSYAPSSPDPTPLRLIAFSVAEAALQPDPNSPSINMVIGKIPLAPDVLRRQSNWPLQEACVEDDWDEYGWSHKVDDLDFDSWNAKVKERRVKACNELPQSPPVSPRVCDFTVPQNSPLAESMSQNYRWAESPCEPAVPHGQRQLYTRSAEPSPIKSTFSGLDQTCPPPEFKPRLTAFEFDAKAKSEAATHKHSHARAKSEVPPVPKAHRMERGNAVGMRLPSLAEIQAKMRGQGASRMGASRMDSQESIELIQTPTEERPDPRFETHIALGDVLDHRPPTPPSPIANTVHVPAKDSRLAPFLRERTSGRLSGRPVSMPPLSLSSEQLANLAAALGKDKSYVQPSVMITPPKERPVTGQVPAPARPPLPRLPCSTSTRFANITITPPPRSSTMPSSSLLRSPRSPCSPSGSCSPTLSIPMITCTPAPATVIKDGKEIDSDEEEGDVVLFEGEVYDSESDIGSERDVDVQVDAESKSEFERGKEREREMRAEVMKKKLLQRRRSD</sequence>
<reference evidence="2" key="2">
    <citation type="journal article" date="2022" name="Elife">
        <title>Obligate sexual reproduction of a homothallic fungus closely related to the Cryptococcus pathogenic species complex.</title>
        <authorList>
            <person name="Passer A.R."/>
            <person name="Clancey S.A."/>
            <person name="Shea T."/>
            <person name="David-Palma M."/>
            <person name="Averette A.F."/>
            <person name="Boekhout T."/>
            <person name="Porcel B.M."/>
            <person name="Nowrousian M."/>
            <person name="Cuomo C.A."/>
            <person name="Sun S."/>
            <person name="Heitman J."/>
            <person name="Coelho M.A."/>
        </authorList>
    </citation>
    <scope>NUCLEOTIDE SEQUENCE</scope>
    <source>
        <strain evidence="2">CBS 7841</strain>
    </source>
</reference>
<evidence type="ECO:0000256" key="1">
    <source>
        <dbReference type="SAM" id="MobiDB-lite"/>
    </source>
</evidence>
<name>A0A1E3IZ65_9TREE</name>
<dbReference type="EMBL" id="CP143784">
    <property type="protein sequence ID" value="WVN85143.1"/>
    <property type="molecule type" value="Genomic_DNA"/>
</dbReference>
<feature type="region of interest" description="Disordered" evidence="1">
    <location>
        <begin position="467"/>
        <end position="499"/>
    </location>
</feature>
<gene>
    <name evidence="2" type="ORF">L203_100286</name>
</gene>
<organism evidence="2 3">
    <name type="scientific">Cryptococcus depauperatus CBS 7841</name>
    <dbReference type="NCBI Taxonomy" id="1295531"/>
    <lineage>
        <taxon>Eukaryota</taxon>
        <taxon>Fungi</taxon>
        <taxon>Dikarya</taxon>
        <taxon>Basidiomycota</taxon>
        <taxon>Agaricomycotina</taxon>
        <taxon>Tremellomycetes</taxon>
        <taxon>Tremellales</taxon>
        <taxon>Cryptococcaceae</taxon>
        <taxon>Cryptococcus</taxon>
    </lineage>
</organism>
<accession>A0A1E3IZ65</accession>
<feature type="compositionally biased region" description="Basic and acidic residues" evidence="1">
    <location>
        <begin position="472"/>
        <end position="499"/>
    </location>
</feature>
<dbReference type="RefSeq" id="XP_066065844.1">
    <property type="nucleotide sequence ID" value="XM_066209747.1"/>
</dbReference>
<reference evidence="2" key="1">
    <citation type="submission" date="2016-06" db="EMBL/GenBank/DDBJ databases">
        <authorList>
            <person name="Cuomo C."/>
            <person name="Litvintseva A."/>
            <person name="Heitman J."/>
            <person name="Chen Y."/>
            <person name="Sun S."/>
            <person name="Springer D."/>
            <person name="Dromer F."/>
            <person name="Young S."/>
            <person name="Zeng Q."/>
            <person name="Chapman S."/>
            <person name="Gujja S."/>
            <person name="Saif S."/>
            <person name="Birren B."/>
        </authorList>
    </citation>
    <scope>NUCLEOTIDE SEQUENCE</scope>
    <source>
        <strain evidence="2">CBS 7841</strain>
    </source>
</reference>
<dbReference type="AlphaFoldDB" id="A0A1E3IZ65"/>
<dbReference type="OrthoDB" id="2573545at2759"/>
<reference evidence="2" key="3">
    <citation type="submission" date="2024-01" db="EMBL/GenBank/DDBJ databases">
        <authorList>
            <person name="Coelho M.A."/>
            <person name="David-Palma M."/>
            <person name="Shea T."/>
            <person name="Sun S."/>
            <person name="Cuomo C.A."/>
            <person name="Heitman J."/>
        </authorList>
    </citation>
    <scope>NUCLEOTIDE SEQUENCE</scope>
    <source>
        <strain evidence="2">CBS 7841</strain>
    </source>
</reference>
<evidence type="ECO:0000313" key="2">
    <source>
        <dbReference type="EMBL" id="WVN85143.1"/>
    </source>
</evidence>